<evidence type="ECO:0000313" key="3">
    <source>
        <dbReference type="Proteomes" id="UP001331515"/>
    </source>
</evidence>
<name>A0AAN8DIA8_CHAGU</name>
<keyword evidence="3" id="KW-1185">Reference proteome</keyword>
<gene>
    <name evidence="2" type="ORF">CgunFtcFv8_003159</name>
</gene>
<feature type="compositionally biased region" description="Basic and acidic residues" evidence="1">
    <location>
        <begin position="34"/>
        <end position="47"/>
    </location>
</feature>
<organism evidence="2 3">
    <name type="scientific">Champsocephalus gunnari</name>
    <name type="common">Mackerel icefish</name>
    <dbReference type="NCBI Taxonomy" id="52237"/>
    <lineage>
        <taxon>Eukaryota</taxon>
        <taxon>Metazoa</taxon>
        <taxon>Chordata</taxon>
        <taxon>Craniata</taxon>
        <taxon>Vertebrata</taxon>
        <taxon>Euteleostomi</taxon>
        <taxon>Actinopterygii</taxon>
        <taxon>Neopterygii</taxon>
        <taxon>Teleostei</taxon>
        <taxon>Neoteleostei</taxon>
        <taxon>Acanthomorphata</taxon>
        <taxon>Eupercaria</taxon>
        <taxon>Perciformes</taxon>
        <taxon>Notothenioidei</taxon>
        <taxon>Channichthyidae</taxon>
        <taxon>Champsocephalus</taxon>
    </lineage>
</organism>
<sequence length="77" mass="8293">MLNTCDLHARTDSSTSAAQLLAERLQSGSSARSDTQDAAKNGQREAYGRPLGSWSTAVYNRGEDRDAAVNRANVTFC</sequence>
<dbReference type="EMBL" id="JAURVH010001525">
    <property type="protein sequence ID" value="KAK5918388.1"/>
    <property type="molecule type" value="Genomic_DNA"/>
</dbReference>
<dbReference type="AlphaFoldDB" id="A0AAN8DIA8"/>
<accession>A0AAN8DIA8</accession>
<evidence type="ECO:0000313" key="2">
    <source>
        <dbReference type="EMBL" id="KAK5918388.1"/>
    </source>
</evidence>
<comment type="caution">
    <text evidence="2">The sequence shown here is derived from an EMBL/GenBank/DDBJ whole genome shotgun (WGS) entry which is preliminary data.</text>
</comment>
<reference evidence="2 3" key="1">
    <citation type="journal article" date="2023" name="Mol. Biol. Evol.">
        <title>Genomics of Secondarily Temperate Adaptation in the Only Non-Antarctic Icefish.</title>
        <authorList>
            <person name="Rivera-Colon A.G."/>
            <person name="Rayamajhi N."/>
            <person name="Minhas B.F."/>
            <person name="Madrigal G."/>
            <person name="Bilyk K.T."/>
            <person name="Yoon V."/>
            <person name="Hune M."/>
            <person name="Gregory S."/>
            <person name="Cheng C.H.C."/>
            <person name="Catchen J.M."/>
        </authorList>
    </citation>
    <scope>NUCLEOTIDE SEQUENCE [LARGE SCALE GENOMIC DNA]</scope>
    <source>
        <tissue evidence="2">White muscle</tissue>
    </source>
</reference>
<proteinExistence type="predicted"/>
<feature type="region of interest" description="Disordered" evidence="1">
    <location>
        <begin position="23"/>
        <end position="51"/>
    </location>
</feature>
<protein>
    <submittedName>
        <fullName evidence="2">Uncharacterized protein</fullName>
    </submittedName>
</protein>
<dbReference type="Proteomes" id="UP001331515">
    <property type="component" value="Unassembled WGS sequence"/>
</dbReference>
<evidence type="ECO:0000256" key="1">
    <source>
        <dbReference type="SAM" id="MobiDB-lite"/>
    </source>
</evidence>